<evidence type="ECO:0000256" key="3">
    <source>
        <dbReference type="RuleBase" id="RU366061"/>
    </source>
</evidence>
<evidence type="ECO:0000313" key="6">
    <source>
        <dbReference type="Proteomes" id="UP000095751"/>
    </source>
</evidence>
<proteinExistence type="inferred from homology"/>
<dbReference type="GO" id="GO:0016706">
    <property type="term" value="F:2-oxoglutarate-dependent dioxygenase activity"/>
    <property type="evidence" value="ECO:0007669"/>
    <property type="project" value="UniProtKB-UniRule"/>
</dbReference>
<dbReference type="InterPro" id="IPR003347">
    <property type="entry name" value="JmjC_dom"/>
</dbReference>
<feature type="non-terminal residue" evidence="5">
    <location>
        <position position="1"/>
    </location>
</feature>
<comment type="function">
    <text evidence="3">Oxygenase that can act as both a histone lysine demethylase and a ribosomal histidine hydroxylase.</text>
</comment>
<comment type="subcellular location">
    <subcellularLocation>
        <location evidence="3">Nucleus</location>
    </subcellularLocation>
</comment>
<dbReference type="GO" id="GO:0005506">
    <property type="term" value="F:iron ion binding"/>
    <property type="evidence" value="ECO:0007669"/>
    <property type="project" value="UniProtKB-UniRule"/>
</dbReference>
<organism evidence="5 6">
    <name type="scientific">Fragilariopsis cylindrus CCMP1102</name>
    <dbReference type="NCBI Taxonomy" id="635003"/>
    <lineage>
        <taxon>Eukaryota</taxon>
        <taxon>Sar</taxon>
        <taxon>Stramenopiles</taxon>
        <taxon>Ochrophyta</taxon>
        <taxon>Bacillariophyta</taxon>
        <taxon>Bacillariophyceae</taxon>
        <taxon>Bacillariophycidae</taxon>
        <taxon>Bacillariales</taxon>
        <taxon>Bacillariaceae</taxon>
        <taxon>Fragilariopsis</taxon>
    </lineage>
</organism>
<dbReference type="SUPFAM" id="SSF51197">
    <property type="entry name" value="Clavaminate synthase-like"/>
    <property type="match status" value="1"/>
</dbReference>
<dbReference type="OrthoDB" id="425950at2759"/>
<reference evidence="5 6" key="1">
    <citation type="submission" date="2016-09" db="EMBL/GenBank/DDBJ databases">
        <title>Extensive genetic diversity and differential bi-allelic expression allows diatom success in the polar Southern Ocean.</title>
        <authorList>
            <consortium name="DOE Joint Genome Institute"/>
            <person name="Mock T."/>
            <person name="Otillar R.P."/>
            <person name="Strauss J."/>
            <person name="Dupont C."/>
            <person name="Frickenhaus S."/>
            <person name="Maumus F."/>
            <person name="Mcmullan M."/>
            <person name="Sanges R."/>
            <person name="Schmutz J."/>
            <person name="Toseland A."/>
            <person name="Valas R."/>
            <person name="Veluchamy A."/>
            <person name="Ward B.J."/>
            <person name="Allen A."/>
            <person name="Barry K."/>
            <person name="Falciatore A."/>
            <person name="Ferrante M."/>
            <person name="Fortunato A.E."/>
            <person name="Gloeckner G."/>
            <person name="Gruber A."/>
            <person name="Hipkin R."/>
            <person name="Janech M."/>
            <person name="Kroth P."/>
            <person name="Leese F."/>
            <person name="Lindquist E."/>
            <person name="Lyon B.R."/>
            <person name="Martin J."/>
            <person name="Mayer C."/>
            <person name="Parker M."/>
            <person name="Quesneville H."/>
            <person name="Raymond J."/>
            <person name="Uhlig C."/>
            <person name="Valentin K.U."/>
            <person name="Worden A.Z."/>
            <person name="Armbrust E.V."/>
            <person name="Bowler C."/>
            <person name="Green B."/>
            <person name="Moulton V."/>
            <person name="Van Oosterhout C."/>
            <person name="Grigoriev I."/>
        </authorList>
    </citation>
    <scope>NUCLEOTIDE SEQUENCE [LARGE SCALE GENOMIC DNA]</scope>
    <source>
        <strain evidence="5 6">CCMP1102</strain>
    </source>
</reference>
<keyword evidence="3" id="KW-0223">Dioxygenase</keyword>
<dbReference type="GO" id="GO:0005634">
    <property type="term" value="C:nucleus"/>
    <property type="evidence" value="ECO:0007669"/>
    <property type="project" value="UniProtKB-SubCell"/>
</dbReference>
<sequence length="166" mass="18664">NKNKSARTLLVNDVDRWFPKLSQWMDRRFNNAADGAGSVLPSRWRRDDAQISLSYKSGGIGPHVDDYDVFLIQVEGERTWDVLWDDNSDERVSPFLQTLQQQRYDHKTATKLTRLHLRPGDCLYLPPRVLHCGTAISSESSNGGCMTLSVGCRAPSALELVDGLSD</sequence>
<dbReference type="PANTHER" id="PTHR13096">
    <property type="entry name" value="MINA53 MYC INDUCED NUCLEAR ANTIGEN"/>
    <property type="match status" value="1"/>
</dbReference>
<accession>A0A1E7EP42</accession>
<dbReference type="AlphaFoldDB" id="A0A1E7EP42"/>
<dbReference type="Pfam" id="PF08007">
    <property type="entry name" value="JmjC_2"/>
    <property type="match status" value="1"/>
</dbReference>
<dbReference type="PANTHER" id="PTHR13096:SF8">
    <property type="entry name" value="RIBOSOMAL OXYGENASE 1"/>
    <property type="match status" value="1"/>
</dbReference>
<keyword evidence="3" id="KW-0560">Oxidoreductase</keyword>
<protein>
    <recommendedName>
        <fullName evidence="3">Bifunctional lysine-specific demethylase and histidyl-hydroxylase</fullName>
        <ecNumber evidence="3">1.14.11.-</ecNumber>
    </recommendedName>
</protein>
<dbReference type="EMBL" id="KV784386">
    <property type="protein sequence ID" value="OEU07303.1"/>
    <property type="molecule type" value="Genomic_DNA"/>
</dbReference>
<dbReference type="Proteomes" id="UP000095751">
    <property type="component" value="Unassembled WGS sequence"/>
</dbReference>
<keyword evidence="3" id="KW-0804">Transcription</keyword>
<dbReference type="PROSITE" id="PS51184">
    <property type="entry name" value="JMJC"/>
    <property type="match status" value="1"/>
</dbReference>
<evidence type="ECO:0000256" key="1">
    <source>
        <dbReference type="ARBA" id="ARBA00022723"/>
    </source>
</evidence>
<evidence type="ECO:0000313" key="5">
    <source>
        <dbReference type="EMBL" id="OEU07303.1"/>
    </source>
</evidence>
<comment type="similarity">
    <text evidence="3">Belongs to the ROX family.</text>
</comment>
<keyword evidence="1 3" id="KW-0479">Metal-binding</keyword>
<dbReference type="EC" id="1.14.11.-" evidence="3"/>
<keyword evidence="3" id="KW-0805">Transcription regulation</keyword>
<gene>
    <name evidence="5" type="ORF">FRACYDRAFT_152924</name>
</gene>
<dbReference type="KEGG" id="fcy:FRACYDRAFT_152924"/>
<keyword evidence="3" id="KW-0539">Nucleus</keyword>
<evidence type="ECO:0000256" key="2">
    <source>
        <dbReference type="ARBA" id="ARBA00023004"/>
    </source>
</evidence>
<name>A0A1E7EP42_9STRA</name>
<comment type="cofactor">
    <cofactor evidence="3">
        <name>Fe(2+)</name>
        <dbReference type="ChEBI" id="CHEBI:29033"/>
    </cofactor>
    <text evidence="3">Binds 1 Fe(2+) ion per subunit.</text>
</comment>
<dbReference type="InterPro" id="IPR039994">
    <property type="entry name" value="NO66-like"/>
</dbReference>
<evidence type="ECO:0000259" key="4">
    <source>
        <dbReference type="PROSITE" id="PS51184"/>
    </source>
</evidence>
<keyword evidence="2 3" id="KW-0408">Iron</keyword>
<keyword evidence="6" id="KW-1185">Reference proteome</keyword>
<feature type="non-terminal residue" evidence="5">
    <location>
        <position position="166"/>
    </location>
</feature>
<feature type="domain" description="JmjC" evidence="4">
    <location>
        <begin position="18"/>
        <end position="166"/>
    </location>
</feature>
<dbReference type="Gene3D" id="2.60.120.650">
    <property type="entry name" value="Cupin"/>
    <property type="match status" value="1"/>
</dbReference>
<dbReference type="InParanoid" id="A0A1E7EP42"/>